<feature type="region of interest" description="Disordered" evidence="1">
    <location>
        <begin position="1"/>
        <end position="27"/>
    </location>
</feature>
<feature type="compositionally biased region" description="Basic and acidic residues" evidence="1">
    <location>
        <begin position="12"/>
        <end position="26"/>
    </location>
</feature>
<protein>
    <submittedName>
        <fullName evidence="3">Uncharacterized protein</fullName>
    </submittedName>
</protein>
<keyword evidence="4" id="KW-1185">Reference proteome</keyword>
<keyword evidence="2" id="KW-0472">Membrane</keyword>
<reference evidence="3" key="1">
    <citation type="journal article" date="2020" name="Stud. Mycol.">
        <title>101 Dothideomycetes genomes: a test case for predicting lifestyles and emergence of pathogens.</title>
        <authorList>
            <person name="Haridas S."/>
            <person name="Albert R."/>
            <person name="Binder M."/>
            <person name="Bloem J."/>
            <person name="Labutti K."/>
            <person name="Salamov A."/>
            <person name="Andreopoulos B."/>
            <person name="Baker S."/>
            <person name="Barry K."/>
            <person name="Bills G."/>
            <person name="Bluhm B."/>
            <person name="Cannon C."/>
            <person name="Castanera R."/>
            <person name="Culley D."/>
            <person name="Daum C."/>
            <person name="Ezra D."/>
            <person name="Gonzalez J."/>
            <person name="Henrissat B."/>
            <person name="Kuo A."/>
            <person name="Liang C."/>
            <person name="Lipzen A."/>
            <person name="Lutzoni F."/>
            <person name="Magnuson J."/>
            <person name="Mondo S."/>
            <person name="Nolan M."/>
            <person name="Ohm R."/>
            <person name="Pangilinan J."/>
            <person name="Park H.-J."/>
            <person name="Ramirez L."/>
            <person name="Alfaro M."/>
            <person name="Sun H."/>
            <person name="Tritt A."/>
            <person name="Yoshinaga Y."/>
            <person name="Zwiers L.-H."/>
            <person name="Turgeon B."/>
            <person name="Goodwin S."/>
            <person name="Spatafora J."/>
            <person name="Crous P."/>
            <person name="Grigoriev I."/>
        </authorList>
    </citation>
    <scope>NUCLEOTIDE SEQUENCE</scope>
    <source>
        <strain evidence="3">CBS 207.26</strain>
    </source>
</reference>
<dbReference type="AlphaFoldDB" id="A0A6A6EX61"/>
<dbReference type="Proteomes" id="UP000800200">
    <property type="component" value="Unassembled WGS sequence"/>
</dbReference>
<keyword evidence="2" id="KW-0812">Transmembrane</keyword>
<accession>A0A6A6EX61</accession>
<evidence type="ECO:0000256" key="2">
    <source>
        <dbReference type="SAM" id="Phobius"/>
    </source>
</evidence>
<evidence type="ECO:0000313" key="4">
    <source>
        <dbReference type="Proteomes" id="UP000800200"/>
    </source>
</evidence>
<organism evidence="3 4">
    <name type="scientific">Zopfia rhizophila CBS 207.26</name>
    <dbReference type="NCBI Taxonomy" id="1314779"/>
    <lineage>
        <taxon>Eukaryota</taxon>
        <taxon>Fungi</taxon>
        <taxon>Dikarya</taxon>
        <taxon>Ascomycota</taxon>
        <taxon>Pezizomycotina</taxon>
        <taxon>Dothideomycetes</taxon>
        <taxon>Dothideomycetes incertae sedis</taxon>
        <taxon>Zopfiaceae</taxon>
        <taxon>Zopfia</taxon>
    </lineage>
</organism>
<feature type="transmembrane region" description="Helical" evidence="2">
    <location>
        <begin position="61"/>
        <end position="82"/>
    </location>
</feature>
<evidence type="ECO:0000313" key="3">
    <source>
        <dbReference type="EMBL" id="KAF2194710.1"/>
    </source>
</evidence>
<feature type="transmembrane region" description="Helical" evidence="2">
    <location>
        <begin position="94"/>
        <end position="116"/>
    </location>
</feature>
<gene>
    <name evidence="3" type="ORF">K469DRAFT_132329</name>
</gene>
<dbReference type="EMBL" id="ML994611">
    <property type="protein sequence ID" value="KAF2194710.1"/>
    <property type="molecule type" value="Genomic_DNA"/>
</dbReference>
<sequence length="120" mass="13545">MENDNNYASATEIEKGQSLDDGDHKQNKLKTGTVLKSWLIKTLPSWLPRPSQSHPLRIKLWAPHILSLLCALIFLWILKFAYELLLCVSISMAKYVVVLVLGYFAAVAVCGFVRGLTYLH</sequence>
<name>A0A6A6EX61_9PEZI</name>
<proteinExistence type="predicted"/>
<keyword evidence="2" id="KW-1133">Transmembrane helix</keyword>
<evidence type="ECO:0000256" key="1">
    <source>
        <dbReference type="SAM" id="MobiDB-lite"/>
    </source>
</evidence>